<organism evidence="1 2">
    <name type="scientific">Folsomia candida</name>
    <name type="common">Springtail</name>
    <dbReference type="NCBI Taxonomy" id="158441"/>
    <lineage>
        <taxon>Eukaryota</taxon>
        <taxon>Metazoa</taxon>
        <taxon>Ecdysozoa</taxon>
        <taxon>Arthropoda</taxon>
        <taxon>Hexapoda</taxon>
        <taxon>Collembola</taxon>
        <taxon>Entomobryomorpha</taxon>
        <taxon>Isotomoidea</taxon>
        <taxon>Isotomidae</taxon>
        <taxon>Proisotominae</taxon>
        <taxon>Folsomia</taxon>
    </lineage>
</organism>
<evidence type="ECO:0000313" key="1">
    <source>
        <dbReference type="EMBL" id="OXA48049.1"/>
    </source>
</evidence>
<sequence length="278" mass="30896">MPQNMSQVFMKKQRPGFSVELTRLERNFAMESPRGETDMGPVQFNSGTMESPCETSVEQIPLNNPIILTQILQQAGTPLKTCRLVSHFWNDMVLSLPNTRLALNLHSEGNETDEDINLGPFFAFCSTLDARLAKHICAKSDTTISYFAFKLLHVCDKFTHTIQILEVSIQSKTSLSPIYDILENRCPNLTQLRESKQGALKLRCNMRKEDPGLGSGFGSGSRSGSRNFNQISSYGTRVNRVRRPVSKFGSGSHLGPDPLQALPPQFTRKCASLSPLSA</sequence>
<reference evidence="1 2" key="1">
    <citation type="submission" date="2015-12" db="EMBL/GenBank/DDBJ databases">
        <title>The genome of Folsomia candida.</title>
        <authorList>
            <person name="Faddeeva A."/>
            <person name="Derks M.F."/>
            <person name="Anvar Y."/>
            <person name="Smit S."/>
            <person name="Van Straalen N."/>
            <person name="Roelofs D."/>
        </authorList>
    </citation>
    <scope>NUCLEOTIDE SEQUENCE [LARGE SCALE GENOMIC DNA]</scope>
    <source>
        <strain evidence="1 2">VU population</strain>
        <tissue evidence="1">Whole body</tissue>
    </source>
</reference>
<comment type="caution">
    <text evidence="1">The sequence shown here is derived from an EMBL/GenBank/DDBJ whole genome shotgun (WGS) entry which is preliminary data.</text>
</comment>
<evidence type="ECO:0008006" key="3">
    <source>
        <dbReference type="Google" id="ProtNLM"/>
    </source>
</evidence>
<proteinExistence type="predicted"/>
<protein>
    <recommendedName>
        <fullName evidence="3">F-box domain-containing protein</fullName>
    </recommendedName>
</protein>
<keyword evidence="2" id="KW-1185">Reference proteome</keyword>
<gene>
    <name evidence="1" type="ORF">Fcan01_17070</name>
</gene>
<dbReference type="Proteomes" id="UP000198287">
    <property type="component" value="Unassembled WGS sequence"/>
</dbReference>
<name>A0A226DS55_FOLCA</name>
<accession>A0A226DS55</accession>
<dbReference type="EMBL" id="LNIX01000012">
    <property type="protein sequence ID" value="OXA48049.1"/>
    <property type="molecule type" value="Genomic_DNA"/>
</dbReference>
<dbReference type="AlphaFoldDB" id="A0A226DS55"/>
<evidence type="ECO:0000313" key="2">
    <source>
        <dbReference type="Proteomes" id="UP000198287"/>
    </source>
</evidence>